<reference evidence="1" key="1">
    <citation type="submission" date="2023-10" db="EMBL/GenBank/DDBJ databases">
        <title>Genome assembly of Pristionchus species.</title>
        <authorList>
            <person name="Yoshida K."/>
            <person name="Sommer R.J."/>
        </authorList>
    </citation>
    <scope>NUCLEOTIDE SEQUENCE</scope>
    <source>
        <strain evidence="1">RS5133</strain>
    </source>
</reference>
<feature type="non-terminal residue" evidence="1">
    <location>
        <position position="1"/>
    </location>
</feature>
<gene>
    <name evidence="1" type="ORF">PFISCL1PPCAC_13663</name>
</gene>
<organism evidence="1 2">
    <name type="scientific">Pristionchus fissidentatus</name>
    <dbReference type="NCBI Taxonomy" id="1538716"/>
    <lineage>
        <taxon>Eukaryota</taxon>
        <taxon>Metazoa</taxon>
        <taxon>Ecdysozoa</taxon>
        <taxon>Nematoda</taxon>
        <taxon>Chromadorea</taxon>
        <taxon>Rhabditida</taxon>
        <taxon>Rhabditina</taxon>
        <taxon>Diplogasteromorpha</taxon>
        <taxon>Diplogasteroidea</taxon>
        <taxon>Neodiplogasteridae</taxon>
        <taxon>Pristionchus</taxon>
    </lineage>
</organism>
<name>A0AAV5VRX2_9BILA</name>
<dbReference type="AlphaFoldDB" id="A0AAV5VRX2"/>
<sequence length="79" mass="8825">VPAGLQLRDEKNDTWLETVKNHNPTEKINLAYDAQFDSPGHCAKIAKVDAVEVRTGLCLNAQILENNETEGISCRMEKE</sequence>
<dbReference type="PANTHER" id="PTHR31751:SF42">
    <property type="entry name" value="PROTEIN CBG10204"/>
    <property type="match status" value="1"/>
</dbReference>
<protein>
    <recommendedName>
        <fullName evidence="3">Vitellogenin</fullName>
    </recommendedName>
</protein>
<comment type="caution">
    <text evidence="1">The sequence shown here is derived from an EMBL/GenBank/DDBJ whole genome shotgun (WGS) entry which is preliminary data.</text>
</comment>
<proteinExistence type="predicted"/>
<dbReference type="EMBL" id="BTSY01000004">
    <property type="protein sequence ID" value="GMT22366.1"/>
    <property type="molecule type" value="Genomic_DNA"/>
</dbReference>
<evidence type="ECO:0008006" key="3">
    <source>
        <dbReference type="Google" id="ProtNLM"/>
    </source>
</evidence>
<feature type="non-terminal residue" evidence="1">
    <location>
        <position position="79"/>
    </location>
</feature>
<evidence type="ECO:0000313" key="1">
    <source>
        <dbReference type="EMBL" id="GMT22366.1"/>
    </source>
</evidence>
<dbReference type="Proteomes" id="UP001432322">
    <property type="component" value="Unassembled WGS sequence"/>
</dbReference>
<dbReference type="PANTHER" id="PTHR31751">
    <property type="entry name" value="SI:CH211-108C17.2-RELATED-RELATED"/>
    <property type="match status" value="1"/>
</dbReference>
<accession>A0AAV5VRX2</accession>
<evidence type="ECO:0000313" key="2">
    <source>
        <dbReference type="Proteomes" id="UP001432322"/>
    </source>
</evidence>
<keyword evidence="2" id="KW-1185">Reference proteome</keyword>